<proteinExistence type="predicted"/>
<dbReference type="InterPro" id="IPR016181">
    <property type="entry name" value="Acyl_CoA_acyltransferase"/>
</dbReference>
<gene>
    <name evidence="2" type="ORF">NK125_07745</name>
</gene>
<dbReference type="Proteomes" id="UP001523566">
    <property type="component" value="Unassembled WGS sequence"/>
</dbReference>
<dbReference type="InterPro" id="IPR016732">
    <property type="entry name" value="UCP018688"/>
</dbReference>
<dbReference type="PANTHER" id="PTHR41373:SF1">
    <property type="entry name" value="PHOSPHATIDYLGLYCEROL LYSYLTRANSFERASE C-TERMINAL DOMAIN-CONTAINING PROTEIN"/>
    <property type="match status" value="1"/>
</dbReference>
<feature type="domain" description="Phosphatidylglycerol lysyltransferase C-terminal" evidence="1">
    <location>
        <begin position="28"/>
        <end position="289"/>
    </location>
</feature>
<sequence>MTDLNFKKATLEDKDIISHYFNHHTGRSCERTFANIYLWSKSSPVTFAIIEDTLVFKREVEGDLAFTYPAGKIENIDKTIGILEQYSEEKGFPFKMYFVTENQFEEIEEAYPDKFQIEYVRDVADYVYEQEKLATLAGKKLHGKRNHINKFLKVNEGRWAYEPMSKENLEDCFQMNLKWCQQKGCFEDEEQTAEMMVAQNALRLFEELELTGGVIRLDGEVIAYTIGERVSSDTFVVHIEKAFADIDGAYPMINQQFVIHACEGYTYVNREDDAGVEGLRKAKLSYYPAFLLQKGEVTLKER</sequence>
<keyword evidence="3" id="KW-1185">Reference proteome</keyword>
<organism evidence="2 3">
    <name type="scientific">Aequitasia blattaphilus</name>
    <dbReference type="NCBI Taxonomy" id="2949332"/>
    <lineage>
        <taxon>Bacteria</taxon>
        <taxon>Bacillati</taxon>
        <taxon>Bacillota</taxon>
        <taxon>Clostridia</taxon>
        <taxon>Lachnospirales</taxon>
        <taxon>Lachnospiraceae</taxon>
        <taxon>Aequitasia</taxon>
    </lineage>
</organism>
<dbReference type="PANTHER" id="PTHR41373">
    <property type="entry name" value="DUF2156 DOMAIN-CONTAINING PROTEIN"/>
    <property type="match status" value="1"/>
</dbReference>
<comment type="caution">
    <text evidence="2">The sequence shown here is derived from an EMBL/GenBank/DDBJ whole genome shotgun (WGS) entry which is preliminary data.</text>
</comment>
<evidence type="ECO:0000259" key="1">
    <source>
        <dbReference type="Pfam" id="PF09924"/>
    </source>
</evidence>
<dbReference type="SUPFAM" id="SSF55729">
    <property type="entry name" value="Acyl-CoA N-acyltransferases (Nat)"/>
    <property type="match status" value="2"/>
</dbReference>
<evidence type="ECO:0000313" key="2">
    <source>
        <dbReference type="EMBL" id="MCP1102299.1"/>
    </source>
</evidence>
<dbReference type="InterPro" id="IPR024320">
    <property type="entry name" value="LPG_synthase_C"/>
</dbReference>
<accession>A0ABT1E8Z3</accession>
<reference evidence="2 3" key="1">
    <citation type="journal article" date="2022" name="Genome Biol. Evol.">
        <title>Host diet, physiology and behaviors set the stage for Lachnospiraceae cladogenesis.</title>
        <authorList>
            <person name="Vera-Ponce De Leon A."/>
            <person name="Schneider M."/>
            <person name="Jahnes B.C."/>
            <person name="Sadowski V."/>
            <person name="Camuy-Velez L.A."/>
            <person name="Duan J."/>
            <person name="Sabree Z.L."/>
        </authorList>
    </citation>
    <scope>NUCLEOTIDE SEQUENCE [LARGE SCALE GENOMIC DNA]</scope>
    <source>
        <strain evidence="2 3">PAL113</strain>
    </source>
</reference>
<dbReference type="RefSeq" id="WP_262066082.1">
    <property type="nucleotide sequence ID" value="NZ_JAMXOD010000009.1"/>
</dbReference>
<name>A0ABT1E8Z3_9FIRM</name>
<evidence type="ECO:0000313" key="3">
    <source>
        <dbReference type="Proteomes" id="UP001523566"/>
    </source>
</evidence>
<dbReference type="Pfam" id="PF09924">
    <property type="entry name" value="LPG_synthase_C"/>
    <property type="match status" value="1"/>
</dbReference>
<dbReference type="EMBL" id="JAMZFW010000009">
    <property type="protein sequence ID" value="MCP1102299.1"/>
    <property type="molecule type" value="Genomic_DNA"/>
</dbReference>
<dbReference type="PIRSF" id="PIRSF018688">
    <property type="entry name" value="UCP018688"/>
    <property type="match status" value="1"/>
</dbReference>
<dbReference type="Gene3D" id="3.40.630.30">
    <property type="match status" value="1"/>
</dbReference>
<protein>
    <submittedName>
        <fullName evidence="2">Phosphatidylglycerol lysyltransferase domain-containing protein</fullName>
    </submittedName>
</protein>